<comment type="caution">
    <text evidence="2">The sequence shown here is derived from an EMBL/GenBank/DDBJ whole genome shotgun (WGS) entry which is preliminary data.</text>
</comment>
<gene>
    <name evidence="2" type="ORF">KK083_17000</name>
</gene>
<accession>A0AAP2DNS3</accession>
<dbReference type="AlphaFoldDB" id="A0AAP2DNS3"/>
<name>A0AAP2DNS3_9BACT</name>
<feature type="compositionally biased region" description="Polar residues" evidence="1">
    <location>
        <begin position="73"/>
        <end position="85"/>
    </location>
</feature>
<reference evidence="2 3" key="1">
    <citation type="submission" date="2021-05" db="EMBL/GenBank/DDBJ databases">
        <title>A Polyphasic approach of four new species of the genus Ohtaekwangia: Ohtaekwangia histidinii sp. nov., Ohtaekwangia cretensis sp. nov., Ohtaekwangia indiensis sp. nov., Ohtaekwangia reichenbachii sp. nov. from diverse environment.</title>
        <authorList>
            <person name="Octaviana S."/>
        </authorList>
    </citation>
    <scope>NUCLEOTIDE SEQUENCE [LARGE SCALE GENOMIC DNA]</scope>
    <source>
        <strain evidence="2 3">PWU4</strain>
    </source>
</reference>
<feature type="region of interest" description="Disordered" evidence="1">
    <location>
        <begin position="1"/>
        <end position="21"/>
    </location>
</feature>
<sequence length="112" mass="12536">MALAAFATASYGQDSGIPDYEMTDHERDKMLYSPGGEGELRPRYPVTVNNAAKDSASVIRTVPPPPARIKSEPSLTKPTEKQPPQKQDDDSVLSFNFLYYIIQKYKLQDIID</sequence>
<proteinExistence type="predicted"/>
<evidence type="ECO:0000313" key="2">
    <source>
        <dbReference type="EMBL" id="MBT1698593.1"/>
    </source>
</evidence>
<evidence type="ECO:0000313" key="3">
    <source>
        <dbReference type="Proteomes" id="UP001319200"/>
    </source>
</evidence>
<organism evidence="2 3">
    <name type="scientific">Chryseosolibacter histidini</name>
    <dbReference type="NCBI Taxonomy" id="2782349"/>
    <lineage>
        <taxon>Bacteria</taxon>
        <taxon>Pseudomonadati</taxon>
        <taxon>Bacteroidota</taxon>
        <taxon>Cytophagia</taxon>
        <taxon>Cytophagales</taxon>
        <taxon>Chryseotaleaceae</taxon>
        <taxon>Chryseosolibacter</taxon>
    </lineage>
</organism>
<dbReference type="EMBL" id="JAHESF010000016">
    <property type="protein sequence ID" value="MBT1698593.1"/>
    <property type="molecule type" value="Genomic_DNA"/>
</dbReference>
<protein>
    <submittedName>
        <fullName evidence="2">Uncharacterized protein</fullName>
    </submittedName>
</protein>
<feature type="region of interest" description="Disordered" evidence="1">
    <location>
        <begin position="52"/>
        <end position="89"/>
    </location>
</feature>
<dbReference type="Proteomes" id="UP001319200">
    <property type="component" value="Unassembled WGS sequence"/>
</dbReference>
<evidence type="ECO:0000256" key="1">
    <source>
        <dbReference type="SAM" id="MobiDB-lite"/>
    </source>
</evidence>
<keyword evidence="3" id="KW-1185">Reference proteome</keyword>
<dbReference type="RefSeq" id="WP_254165031.1">
    <property type="nucleotide sequence ID" value="NZ_JAHESF010000016.1"/>
</dbReference>